<dbReference type="EMBL" id="KI395307">
    <property type="protein sequence ID" value="ERM98676.1"/>
    <property type="molecule type" value="Genomic_DNA"/>
</dbReference>
<dbReference type="Proteomes" id="UP000017836">
    <property type="component" value="Unassembled WGS sequence"/>
</dbReference>
<proteinExistence type="predicted"/>
<sequence length="95" mass="11805">MTRFLHEKWLDDYPLKLVYRDHYRRSTQKQEVLRSVWDIRLNIYKVDAHTDIQFQELMASFLCYHPKKPDWLVWSLASDSQFYASSLYRKIFRDR</sequence>
<evidence type="ECO:0000313" key="1">
    <source>
        <dbReference type="EMBL" id="ERM98676.1"/>
    </source>
</evidence>
<keyword evidence="2" id="KW-1185">Reference proteome</keyword>
<dbReference type="HOGENOM" id="CLU_2375651_0_0_1"/>
<evidence type="ECO:0000313" key="2">
    <source>
        <dbReference type="Proteomes" id="UP000017836"/>
    </source>
</evidence>
<organism evidence="1 2">
    <name type="scientific">Amborella trichopoda</name>
    <dbReference type="NCBI Taxonomy" id="13333"/>
    <lineage>
        <taxon>Eukaryota</taxon>
        <taxon>Viridiplantae</taxon>
        <taxon>Streptophyta</taxon>
        <taxon>Embryophyta</taxon>
        <taxon>Tracheophyta</taxon>
        <taxon>Spermatophyta</taxon>
        <taxon>Magnoliopsida</taxon>
        <taxon>Amborellales</taxon>
        <taxon>Amborellaceae</taxon>
        <taxon>Amborella</taxon>
    </lineage>
</organism>
<protein>
    <submittedName>
        <fullName evidence="1">Uncharacterized protein</fullName>
    </submittedName>
</protein>
<dbReference type="AlphaFoldDB" id="W1NPM2"/>
<name>W1NPM2_AMBTC</name>
<reference evidence="2" key="1">
    <citation type="journal article" date="2013" name="Science">
        <title>The Amborella genome and the evolution of flowering plants.</title>
        <authorList>
            <consortium name="Amborella Genome Project"/>
        </authorList>
    </citation>
    <scope>NUCLEOTIDE SEQUENCE [LARGE SCALE GENOMIC DNA]</scope>
</reference>
<gene>
    <name evidence="1" type="ORF">AMTR_s00109p00124990</name>
</gene>
<dbReference type="Gramene" id="ERM98676">
    <property type="protein sequence ID" value="ERM98676"/>
    <property type="gene ID" value="AMTR_s00109p00124990"/>
</dbReference>
<accession>W1NPM2</accession>